<dbReference type="KEGG" id="rva:Rvan_0893"/>
<reference evidence="3" key="1">
    <citation type="journal article" date="2011" name="J. Bacteriol.">
        <title>Genome sequences of eight morphologically diverse alphaproteobacteria.</title>
        <authorList>
            <consortium name="US DOE Joint Genome Institute"/>
            <person name="Brown P.J."/>
            <person name="Kysela D.T."/>
            <person name="Buechlein A."/>
            <person name="Hemmerich C."/>
            <person name="Brun Y.V."/>
        </authorList>
    </citation>
    <scope>NUCLEOTIDE SEQUENCE [LARGE SCALE GENOMIC DNA]</scope>
    <source>
        <strain evidence="3">ATCC 17100 / ATH 3.1.1 / DSM 162 / LMG 4299</strain>
    </source>
</reference>
<accession>E3I1V0</accession>
<dbReference type="AlphaFoldDB" id="E3I1V0"/>
<dbReference type="STRING" id="648757.Rvan_0893"/>
<feature type="compositionally biased region" description="Basic residues" evidence="1">
    <location>
        <begin position="123"/>
        <end position="135"/>
    </location>
</feature>
<organism evidence="2 3">
    <name type="scientific">Rhodomicrobium vannielii (strain ATCC 17100 / DSM 162 / LMG 4299 / NCIMB 10020 / ATH 3.1.1)</name>
    <dbReference type="NCBI Taxonomy" id="648757"/>
    <lineage>
        <taxon>Bacteria</taxon>
        <taxon>Pseudomonadati</taxon>
        <taxon>Pseudomonadota</taxon>
        <taxon>Alphaproteobacteria</taxon>
        <taxon>Hyphomicrobiales</taxon>
        <taxon>Hyphomicrobiaceae</taxon>
        <taxon>Rhodomicrobium</taxon>
    </lineage>
</organism>
<dbReference type="HOGENOM" id="CLU_854951_0_0_5"/>
<dbReference type="Proteomes" id="UP000001399">
    <property type="component" value="Chromosome"/>
</dbReference>
<sequence>MAKRPHTIAAGQPSLPDLLFSPRAAFIWNGARNAVAWMNPAARASFELRAEDFSEALPKRFVRQLARLTEAGIGGSVRLKLSGRPPLDCFAEVLHLADGEKGLVVAETDEDFRPHPALTAPKLSRKPARSKKSRAKTGAPPPPAPSLTEAEMSAFKALGRKMKRLCAEKQSRPAEPPAEPSFPPIRAETPASPPPAESLLQVFDLVLFLGSDLDVVRVSGRAARFGWKKAELHGMPVLDLLADADRAILRRMSRRLASPRTRTASETLWIATGDGPTLPCRAALCRWPGERTAYALLLLALDPPQRLKRSRARAAPISLAARRAA</sequence>
<proteinExistence type="predicted"/>
<gene>
    <name evidence="2" type="ordered locus">Rvan_0893</name>
</gene>
<evidence type="ECO:0008006" key="4">
    <source>
        <dbReference type="Google" id="ProtNLM"/>
    </source>
</evidence>
<protein>
    <recommendedName>
        <fullName evidence="4">PAS domain-containing protein</fullName>
    </recommendedName>
</protein>
<dbReference type="InterPro" id="IPR035965">
    <property type="entry name" value="PAS-like_dom_sf"/>
</dbReference>
<feature type="region of interest" description="Disordered" evidence="1">
    <location>
        <begin position="166"/>
        <end position="193"/>
    </location>
</feature>
<evidence type="ECO:0000256" key="1">
    <source>
        <dbReference type="SAM" id="MobiDB-lite"/>
    </source>
</evidence>
<evidence type="ECO:0000313" key="3">
    <source>
        <dbReference type="Proteomes" id="UP000001399"/>
    </source>
</evidence>
<keyword evidence="3" id="KW-1185">Reference proteome</keyword>
<dbReference type="InterPro" id="IPR000014">
    <property type="entry name" value="PAS"/>
</dbReference>
<feature type="compositionally biased region" description="Pro residues" evidence="1">
    <location>
        <begin position="174"/>
        <end position="183"/>
    </location>
</feature>
<feature type="region of interest" description="Disordered" evidence="1">
    <location>
        <begin position="114"/>
        <end position="149"/>
    </location>
</feature>
<evidence type="ECO:0000313" key="2">
    <source>
        <dbReference type="EMBL" id="ADP70169.1"/>
    </source>
</evidence>
<dbReference type="NCBIfam" id="TIGR00229">
    <property type="entry name" value="sensory_box"/>
    <property type="match status" value="1"/>
</dbReference>
<name>E3I1V0_RHOVT</name>
<dbReference type="SUPFAM" id="SSF55785">
    <property type="entry name" value="PYP-like sensor domain (PAS domain)"/>
    <property type="match status" value="1"/>
</dbReference>
<dbReference type="CDD" id="cd00130">
    <property type="entry name" value="PAS"/>
    <property type="match status" value="1"/>
</dbReference>
<dbReference type="EMBL" id="CP002292">
    <property type="protein sequence ID" value="ADP70169.1"/>
    <property type="molecule type" value="Genomic_DNA"/>
</dbReference>